<feature type="transmembrane region" description="Helical" evidence="7">
    <location>
        <begin position="85"/>
        <end position="105"/>
    </location>
</feature>
<feature type="transmembrane region" description="Helical" evidence="7">
    <location>
        <begin position="165"/>
        <end position="186"/>
    </location>
</feature>
<evidence type="ECO:0000256" key="3">
    <source>
        <dbReference type="ARBA" id="ARBA00022692"/>
    </source>
</evidence>
<evidence type="ECO:0000256" key="2">
    <source>
        <dbReference type="ARBA" id="ARBA00007511"/>
    </source>
</evidence>
<evidence type="ECO:0000313" key="8">
    <source>
        <dbReference type="EMBL" id="RDB72797.1"/>
    </source>
</evidence>
<evidence type="ECO:0000256" key="1">
    <source>
        <dbReference type="ARBA" id="ARBA00004141"/>
    </source>
</evidence>
<dbReference type="PANTHER" id="PTHR30238:SF4">
    <property type="entry name" value="SLL1022 PROTEIN"/>
    <property type="match status" value="1"/>
</dbReference>
<protein>
    <submittedName>
        <fullName evidence="8">TerC family protein</fullName>
    </submittedName>
</protein>
<accession>A0A369MMB9</accession>
<feature type="transmembrane region" description="Helical" evidence="7">
    <location>
        <begin position="53"/>
        <end position="73"/>
    </location>
</feature>
<dbReference type="EMBL" id="PPTU01000002">
    <property type="protein sequence ID" value="RDB72797.1"/>
    <property type="molecule type" value="Genomic_DNA"/>
</dbReference>
<gene>
    <name evidence="8" type="ORF">C1875_02005</name>
</gene>
<evidence type="ECO:0000256" key="4">
    <source>
        <dbReference type="ARBA" id="ARBA00022989"/>
    </source>
</evidence>
<feature type="transmembrane region" description="Helical" evidence="7">
    <location>
        <begin position="232"/>
        <end position="253"/>
    </location>
</feature>
<feature type="transmembrane region" description="Helical" evidence="7">
    <location>
        <begin position="139"/>
        <end position="159"/>
    </location>
</feature>
<dbReference type="Proteomes" id="UP000253970">
    <property type="component" value="Unassembled WGS sequence"/>
</dbReference>
<feature type="transmembrane region" description="Helical" evidence="7">
    <location>
        <begin position="12"/>
        <end position="32"/>
    </location>
</feature>
<evidence type="ECO:0000313" key="9">
    <source>
        <dbReference type="Proteomes" id="UP000253970"/>
    </source>
</evidence>
<comment type="similarity">
    <text evidence="2">Belongs to the TerC family.</text>
</comment>
<proteinExistence type="inferred from homology"/>
<comment type="subcellular location">
    <subcellularLocation>
        <location evidence="1">Membrane</location>
        <topology evidence="1">Multi-pass membrane protein</topology>
    </subcellularLocation>
</comment>
<sequence length="369" mass="40755">MDLSIFASPEAWISLVSLIFLEIVLGVDNLVFISITTNRLPEDKQHIGRKLGLAGALVMRILFLCFASFLVHMTAPLFTIDLGPYAHGFSVRDLVLLVGGGYLIYKGIAELRDTLKLTELKAEHCEEHKALHRIALPQAVGTIMVMDLVFSIDSVITAVGMADHLIIMIIAVMLAVFLMMIFIDPISNFINGHPEMKMLALTFIVAIGGLLVIDSAGFHTGIELLHMPLEKLIVYFAMVFCIVLELIQMRYNANFLAWRKDRWKNETAAQIDSVRAEMMEQMKREDARPQDADASGVSDARPERITPVIIGNNVYVMMPMAGEDAASFKELMATSDTANAAFGQPLEIGAQVEDVPASEDPSYEVPEGK</sequence>
<name>A0A369MMB9_EGGLN</name>
<reference evidence="8 9" key="1">
    <citation type="journal article" date="2018" name="Elife">
        <title>Discovery and characterization of a prevalent human gut bacterial enzyme sufficient for the inactivation of a family of plant toxins.</title>
        <authorList>
            <person name="Koppel N."/>
            <person name="Bisanz J.E."/>
            <person name="Pandelia M.E."/>
            <person name="Turnbaugh P.J."/>
            <person name="Balskus E.P."/>
        </authorList>
    </citation>
    <scope>NUCLEOTIDE SEQUENCE [LARGE SCALE GENOMIC DNA]</scope>
    <source>
        <strain evidence="8 9">W1 BHI 6</strain>
    </source>
</reference>
<keyword evidence="5 7" id="KW-0472">Membrane</keyword>
<keyword evidence="4 7" id="KW-1133">Transmembrane helix</keyword>
<keyword evidence="3 7" id="KW-0812">Transmembrane</keyword>
<dbReference type="AlphaFoldDB" id="A0A369MMB9"/>
<feature type="transmembrane region" description="Helical" evidence="7">
    <location>
        <begin position="198"/>
        <end position="220"/>
    </location>
</feature>
<dbReference type="Pfam" id="PF03741">
    <property type="entry name" value="TerC"/>
    <property type="match status" value="1"/>
</dbReference>
<feature type="region of interest" description="Disordered" evidence="6">
    <location>
        <begin position="349"/>
        <end position="369"/>
    </location>
</feature>
<comment type="caution">
    <text evidence="8">The sequence shown here is derived from an EMBL/GenBank/DDBJ whole genome shotgun (WGS) entry which is preliminary data.</text>
</comment>
<dbReference type="GO" id="GO:0016020">
    <property type="term" value="C:membrane"/>
    <property type="evidence" value="ECO:0007669"/>
    <property type="project" value="UniProtKB-SubCell"/>
</dbReference>
<dbReference type="InterPro" id="IPR005496">
    <property type="entry name" value="Integral_membrane_TerC"/>
</dbReference>
<organism evidence="8 9">
    <name type="scientific">Eggerthella lenta</name>
    <name type="common">Eubacterium lentum</name>
    <dbReference type="NCBI Taxonomy" id="84112"/>
    <lineage>
        <taxon>Bacteria</taxon>
        <taxon>Bacillati</taxon>
        <taxon>Actinomycetota</taxon>
        <taxon>Coriobacteriia</taxon>
        <taxon>Eggerthellales</taxon>
        <taxon>Eggerthellaceae</taxon>
        <taxon>Eggerthella</taxon>
    </lineage>
</organism>
<evidence type="ECO:0000256" key="7">
    <source>
        <dbReference type="SAM" id="Phobius"/>
    </source>
</evidence>
<dbReference type="RefSeq" id="WP_009307154.1">
    <property type="nucleotide sequence ID" value="NZ_CP089336.1"/>
</dbReference>
<evidence type="ECO:0000256" key="5">
    <source>
        <dbReference type="ARBA" id="ARBA00023136"/>
    </source>
</evidence>
<dbReference type="PANTHER" id="PTHR30238">
    <property type="entry name" value="MEMBRANE BOUND PREDICTED REDOX MODULATOR"/>
    <property type="match status" value="1"/>
</dbReference>
<evidence type="ECO:0000256" key="6">
    <source>
        <dbReference type="SAM" id="MobiDB-lite"/>
    </source>
</evidence>